<dbReference type="InterPro" id="IPR036291">
    <property type="entry name" value="NAD(P)-bd_dom_sf"/>
</dbReference>
<protein>
    <submittedName>
        <fullName evidence="7">Uncharacterized protein</fullName>
    </submittedName>
</protein>
<proteinExistence type="inferred from homology"/>
<reference evidence="7 8" key="1">
    <citation type="journal article" date="2021" name="Commun. Biol.">
        <title>The genome of Shorea leprosula (Dipterocarpaceae) highlights the ecological relevance of drought in aseasonal tropical rainforests.</title>
        <authorList>
            <person name="Ng K.K.S."/>
            <person name="Kobayashi M.J."/>
            <person name="Fawcett J.A."/>
            <person name="Hatakeyama M."/>
            <person name="Paape T."/>
            <person name="Ng C.H."/>
            <person name="Ang C.C."/>
            <person name="Tnah L.H."/>
            <person name="Lee C.T."/>
            <person name="Nishiyama T."/>
            <person name="Sese J."/>
            <person name="O'Brien M.J."/>
            <person name="Copetti D."/>
            <person name="Mohd Noor M.I."/>
            <person name="Ong R.C."/>
            <person name="Putra M."/>
            <person name="Sireger I.Z."/>
            <person name="Indrioko S."/>
            <person name="Kosugi Y."/>
            <person name="Izuno A."/>
            <person name="Isagi Y."/>
            <person name="Lee S.L."/>
            <person name="Shimizu K.K."/>
        </authorList>
    </citation>
    <scope>NUCLEOTIDE SEQUENCE [LARGE SCALE GENOMIC DNA]</scope>
    <source>
        <strain evidence="7">214</strain>
    </source>
</reference>
<feature type="region of interest" description="Disordered" evidence="4">
    <location>
        <begin position="172"/>
        <end position="198"/>
    </location>
</feature>
<sequence>MRGRERKRERGPRQRTQSKRIAQRYESFNPWDRGRFRREVGVYDKRIYNQAIPFFFTNFPEEWSFEQMWQTFNRLGLGRVLEIDCPKKKDRFGKRFGFVRFLDVKNEGELERRLNNVRIGDHVLQANKPRFSKWDGQVKEDSSNQSMSRSWTQHDINRRIKRPSYAEVVLGQSRRKEERPMTRRQEEGPTSKMGGNETNMHGRQQWQWKPKHHYHQWSGMEINIDKDEYAWLEKCYVGIVHSVSLIPNLQEKFFMEGVFFCNIRPMGGRLVLLEGKDYEDLKELVDTGKDWMGQWFEDVKPWSPATIATERFAWIRCQGLPAHAWKLDTFQTFGNLWGNFITLDDSTSYKRRFDSARFLITTPSPDSIFRSFTTKINGKFFRLKFTEEESTNSLFTMRSDRVIHAPSDVDDEKSCSLESSTAGDLDLEVDMMEQAKLQSVEGEGDGAEAISEDDVVMPNAVDVNGAKVISRDDEVARYCDEPNCSTKMGIEIVRTDTEVVEESKDMGENLNGSRDSNSNASRLGEAKKVGVHLETPDNIAEQGDVGNASQMSKNVAVDSYDMSNQNNNIEVSGMGCGVGREVGSLTTGMGLKMVIGPNHKAEIGLHGASTADPMEQSTKNDRKSKLKNSESASCFWDDLESDSGNDFNWMKRSDLCGRRKSKRRAKSCASVYRKTGGLEGFLIQYKRKGQRKDSLKCSKQILFENNLEKLVADESINDSNIQNCNKSFIQRSSTRNMEALWSLAKELGVTACGEENQIMQKLKEMESRDRGRRRNEEEKKSKKDDQKVDVLLIQETKMEKVDNRLCRMVWDSDNFEWVAQSAIGASGGILIIWNSSVFKKISSFEGAGFLGVFGLWGDDNTPCYFVNVYSSCDLVQKRCLWENLSKLVTSKKGNWCIAGDFNAIRNLQERKGGRSVRRELKEFNDFIEMSSLVDLPMIGRKFTWYQPNGQSMSRLDRFLFSSEWMLNWSDLKQWGLVRSLSDHCPVMVKNEARNWGPKPFKLFNVWLQNPSFRELVENQWNNSDIRGWGGFVVKEKLKRLKNCVKDWTRNQVQGVDKHIEEAKAEIAKLDGKGESQQLSEEECLRRRDMMICLWENIQIKEDMAKQKSRKAWMKAGDANTSYFHQCIKGRWRRSEINSLSIRGKVFEGVNELKQGVAEYFMSLFTEEGWNRPVLDRVDFKKISEAERNFLTEPFLETEVKDAVWNCDGAKAPGPDGFTFGFLKTEWDVVKGDILKFLTDFHNNSKLFWTDVWVEGYALSNKFPRLFLLATDQNCSVKDMGSWLKNGWQWKFSWKRPLRSWEEDAEKELVNMLKLRAPSQNKEDRWQWHLETSGTYTTKSAYSWILKGEPKPATDFIRVWKAPIPPKVSAFCWQLLHKKIPTKDNLSIRGICNANSNLNCCWCDSSMETTDHIFAQCNVAFSLWMKCYKWWGVQYVLDNSCLMFFEQHKWFGGPKILDRGWNIIWFAVIWTLWLGRNEKIFQMKETKLDRFFELVQIRSFFWLSDSPRIVNVSSSLGKLKNVSNEWAKAILSDADNLTEERVGEVLNKYLTDFKEGSLEAGGWPDSMTAYMLSKAVMNAYTRILAKKHPSLCINCVCPGYVKTDITYNTGVLTVDEGAQGPVRLALLPNGGPSGLFFSRLEESEF</sequence>
<dbReference type="PANTHER" id="PTHR43490">
    <property type="entry name" value="(+)-NEOMENTHOL DEHYDROGENASE"/>
    <property type="match status" value="1"/>
</dbReference>
<feature type="domain" description="Reverse transcriptase zinc-binding" evidence="6">
    <location>
        <begin position="1335"/>
        <end position="1423"/>
    </location>
</feature>
<evidence type="ECO:0000313" key="7">
    <source>
        <dbReference type="EMBL" id="GKU96895.1"/>
    </source>
</evidence>
<evidence type="ECO:0000256" key="2">
    <source>
        <dbReference type="ARBA" id="ARBA00022857"/>
    </source>
</evidence>
<keyword evidence="8" id="KW-1185">Reference proteome</keyword>
<dbReference type="GO" id="GO:0016020">
    <property type="term" value="C:membrane"/>
    <property type="evidence" value="ECO:0007669"/>
    <property type="project" value="TreeGrafter"/>
</dbReference>
<dbReference type="GO" id="GO:0016491">
    <property type="term" value="F:oxidoreductase activity"/>
    <property type="evidence" value="ECO:0007669"/>
    <property type="project" value="UniProtKB-KW"/>
</dbReference>
<evidence type="ECO:0000313" key="8">
    <source>
        <dbReference type="Proteomes" id="UP001054252"/>
    </source>
</evidence>
<dbReference type="Pfam" id="PF13966">
    <property type="entry name" value="zf-RVT"/>
    <property type="match status" value="1"/>
</dbReference>
<dbReference type="InterPro" id="IPR026960">
    <property type="entry name" value="RVT-Znf"/>
</dbReference>
<dbReference type="Gene3D" id="3.60.10.10">
    <property type="entry name" value="Endonuclease/exonuclease/phosphatase"/>
    <property type="match status" value="1"/>
</dbReference>
<feature type="compositionally biased region" description="Basic and acidic residues" evidence="4">
    <location>
        <begin position="174"/>
        <end position="189"/>
    </location>
</feature>
<accession>A0AAV5IHY6</accession>
<organism evidence="7 8">
    <name type="scientific">Rubroshorea leprosula</name>
    <dbReference type="NCBI Taxonomy" id="152421"/>
    <lineage>
        <taxon>Eukaryota</taxon>
        <taxon>Viridiplantae</taxon>
        <taxon>Streptophyta</taxon>
        <taxon>Embryophyta</taxon>
        <taxon>Tracheophyta</taxon>
        <taxon>Spermatophyta</taxon>
        <taxon>Magnoliopsida</taxon>
        <taxon>eudicotyledons</taxon>
        <taxon>Gunneridae</taxon>
        <taxon>Pentapetalae</taxon>
        <taxon>rosids</taxon>
        <taxon>malvids</taxon>
        <taxon>Malvales</taxon>
        <taxon>Dipterocarpaceae</taxon>
        <taxon>Rubroshorea</taxon>
    </lineage>
</organism>
<comment type="caution">
    <text evidence="7">The sequence shown here is derived from an EMBL/GenBank/DDBJ whole genome shotgun (WGS) entry which is preliminary data.</text>
</comment>
<keyword evidence="3" id="KW-0560">Oxidoreductase</keyword>
<dbReference type="SUPFAM" id="SSF56219">
    <property type="entry name" value="DNase I-like"/>
    <property type="match status" value="1"/>
</dbReference>
<gene>
    <name evidence="7" type="ORF">SLEP1_g10076</name>
</gene>
<dbReference type="Proteomes" id="UP001054252">
    <property type="component" value="Unassembled WGS sequence"/>
</dbReference>
<keyword evidence="2" id="KW-0521">NADP</keyword>
<evidence type="ECO:0000259" key="5">
    <source>
        <dbReference type="Pfam" id="PF03372"/>
    </source>
</evidence>
<dbReference type="InterPro" id="IPR035979">
    <property type="entry name" value="RBD_domain_sf"/>
</dbReference>
<dbReference type="SUPFAM" id="SSF54928">
    <property type="entry name" value="RNA-binding domain, RBD"/>
    <property type="match status" value="1"/>
</dbReference>
<evidence type="ECO:0000256" key="4">
    <source>
        <dbReference type="SAM" id="MobiDB-lite"/>
    </source>
</evidence>
<dbReference type="PANTHER" id="PTHR43490:SF98">
    <property type="entry name" value="OS02G0640600 PROTEIN"/>
    <property type="match status" value="1"/>
</dbReference>
<evidence type="ECO:0000256" key="1">
    <source>
        <dbReference type="ARBA" id="ARBA00006484"/>
    </source>
</evidence>
<evidence type="ECO:0000259" key="6">
    <source>
        <dbReference type="Pfam" id="PF13966"/>
    </source>
</evidence>
<dbReference type="EMBL" id="BPVZ01000010">
    <property type="protein sequence ID" value="GKU96895.1"/>
    <property type="molecule type" value="Genomic_DNA"/>
</dbReference>
<dbReference type="Pfam" id="PF03372">
    <property type="entry name" value="Exo_endo_phos"/>
    <property type="match status" value="1"/>
</dbReference>
<dbReference type="InterPro" id="IPR036691">
    <property type="entry name" value="Endo/exonu/phosph_ase_sf"/>
</dbReference>
<evidence type="ECO:0000256" key="3">
    <source>
        <dbReference type="ARBA" id="ARBA00023002"/>
    </source>
</evidence>
<feature type="domain" description="Endonuclease/exonuclease/phosphatase" evidence="5">
    <location>
        <begin position="787"/>
        <end position="983"/>
    </location>
</feature>
<dbReference type="SUPFAM" id="SSF51735">
    <property type="entry name" value="NAD(P)-binding Rossmann-fold domains"/>
    <property type="match status" value="1"/>
</dbReference>
<name>A0AAV5IHY6_9ROSI</name>
<comment type="similarity">
    <text evidence="1">Belongs to the short-chain dehydrogenases/reductases (SDR) family.</text>
</comment>
<dbReference type="Gene3D" id="3.40.50.720">
    <property type="entry name" value="NAD(P)-binding Rossmann-like Domain"/>
    <property type="match status" value="1"/>
</dbReference>
<dbReference type="InterPro" id="IPR005135">
    <property type="entry name" value="Endo/exonuclease/phosphatase"/>
</dbReference>
<feature type="region of interest" description="Disordered" evidence="4">
    <location>
        <begin position="763"/>
        <end position="783"/>
    </location>
</feature>
<dbReference type="CDD" id="cd00590">
    <property type="entry name" value="RRM_SF"/>
    <property type="match status" value="1"/>
</dbReference>
<dbReference type="GO" id="GO:0003676">
    <property type="term" value="F:nucleic acid binding"/>
    <property type="evidence" value="ECO:0007669"/>
    <property type="project" value="InterPro"/>
</dbReference>